<dbReference type="Proteomes" id="UP000579605">
    <property type="component" value="Unassembled WGS sequence"/>
</dbReference>
<dbReference type="RefSeq" id="WP_179786240.1">
    <property type="nucleotide sequence ID" value="NZ_BAAARR010000022.1"/>
</dbReference>
<dbReference type="AlphaFoldDB" id="A0A852Z7G7"/>
<protein>
    <submittedName>
        <fullName evidence="7">MFS family permease</fullName>
    </submittedName>
</protein>
<dbReference type="SUPFAM" id="SSF103473">
    <property type="entry name" value="MFS general substrate transporter"/>
    <property type="match status" value="1"/>
</dbReference>
<proteinExistence type="predicted"/>
<keyword evidence="3 6" id="KW-0812">Transmembrane</keyword>
<dbReference type="GO" id="GO:0005886">
    <property type="term" value="C:plasma membrane"/>
    <property type="evidence" value="ECO:0007669"/>
    <property type="project" value="UniProtKB-SubCell"/>
</dbReference>
<feature type="transmembrane region" description="Helical" evidence="6">
    <location>
        <begin position="317"/>
        <end position="337"/>
    </location>
</feature>
<feature type="transmembrane region" description="Helical" evidence="6">
    <location>
        <begin position="255"/>
        <end position="275"/>
    </location>
</feature>
<sequence length="424" mass="43498">MRTPRAPVGQPRFIGYLLARGLSFVGDNVWWIAVGWSAAQLGDPRLTGIVLAAAGVPRVLLMLLGGVLADLRGARRIMLAADLAAGGVALAGAFLTTGDSRPTAALLIALGVVFGTIDAFYLPAANSYLAVLLPHHQLPRGAAIRQLVRSVAEAGGRGLGGVLVALGGFALAAYVNAGTFLLCFAILVLVRPKYPIQRAAERPRMRRALGDGLRYVAGHPLLRGLAVVTLVLNAVSVPMETVGLALKAEDLQWGAAGYGLAAGFLGGGLIAGGLMGTLLRPPSRSGLALALWLVAALPGFAGLVFATDLWLVCASVAWWSLCLGPSNAILSGLLLTATRPDVLGRVQSVVTVLSSAMTPLGTAAFGLLVGFTNLTAVGAGCLVCLAVTAAWMLLNPAISRAELLPVRDHDLDAAPAEGKAALSP</sequence>
<dbReference type="InterPro" id="IPR036259">
    <property type="entry name" value="MFS_trans_sf"/>
</dbReference>
<feature type="transmembrane region" description="Helical" evidence="6">
    <location>
        <begin position="374"/>
        <end position="394"/>
    </location>
</feature>
<evidence type="ECO:0000256" key="1">
    <source>
        <dbReference type="ARBA" id="ARBA00004651"/>
    </source>
</evidence>
<evidence type="ECO:0000313" key="8">
    <source>
        <dbReference type="Proteomes" id="UP000579605"/>
    </source>
</evidence>
<evidence type="ECO:0000256" key="4">
    <source>
        <dbReference type="ARBA" id="ARBA00022989"/>
    </source>
</evidence>
<feature type="transmembrane region" description="Helical" evidence="6">
    <location>
        <begin position="287"/>
        <end position="311"/>
    </location>
</feature>
<evidence type="ECO:0000256" key="6">
    <source>
        <dbReference type="SAM" id="Phobius"/>
    </source>
</evidence>
<feature type="transmembrane region" description="Helical" evidence="6">
    <location>
        <begin position="349"/>
        <end position="368"/>
    </location>
</feature>
<feature type="transmembrane region" description="Helical" evidence="6">
    <location>
        <begin position="46"/>
        <end position="65"/>
    </location>
</feature>
<dbReference type="EMBL" id="JACBZH010000001">
    <property type="protein sequence ID" value="NYH88323.1"/>
    <property type="molecule type" value="Genomic_DNA"/>
</dbReference>
<comment type="caution">
    <text evidence="7">The sequence shown here is derived from an EMBL/GenBank/DDBJ whole genome shotgun (WGS) entry which is preliminary data.</text>
</comment>
<evidence type="ECO:0000313" key="7">
    <source>
        <dbReference type="EMBL" id="NYH88323.1"/>
    </source>
</evidence>
<evidence type="ECO:0000256" key="3">
    <source>
        <dbReference type="ARBA" id="ARBA00022692"/>
    </source>
</evidence>
<evidence type="ECO:0000256" key="5">
    <source>
        <dbReference type="ARBA" id="ARBA00023136"/>
    </source>
</evidence>
<dbReference type="Gene3D" id="1.20.1250.20">
    <property type="entry name" value="MFS general substrate transporter like domains"/>
    <property type="match status" value="1"/>
</dbReference>
<organism evidence="7 8">
    <name type="scientific">Actinopolymorpha rutila</name>
    <dbReference type="NCBI Taxonomy" id="446787"/>
    <lineage>
        <taxon>Bacteria</taxon>
        <taxon>Bacillati</taxon>
        <taxon>Actinomycetota</taxon>
        <taxon>Actinomycetes</taxon>
        <taxon>Propionibacteriales</taxon>
        <taxon>Actinopolymorphaceae</taxon>
        <taxon>Actinopolymorpha</taxon>
    </lineage>
</organism>
<feature type="transmembrane region" description="Helical" evidence="6">
    <location>
        <begin position="104"/>
        <end position="124"/>
    </location>
</feature>
<reference evidence="7 8" key="1">
    <citation type="submission" date="2020-07" db="EMBL/GenBank/DDBJ databases">
        <title>Sequencing the genomes of 1000 actinobacteria strains.</title>
        <authorList>
            <person name="Klenk H.-P."/>
        </authorList>
    </citation>
    <scope>NUCLEOTIDE SEQUENCE [LARGE SCALE GENOMIC DNA]</scope>
    <source>
        <strain evidence="7 8">DSM 18448</strain>
    </source>
</reference>
<keyword evidence="4 6" id="KW-1133">Transmembrane helix</keyword>
<comment type="subcellular location">
    <subcellularLocation>
        <location evidence="1">Cell membrane</location>
        <topology evidence="1">Multi-pass membrane protein</topology>
    </subcellularLocation>
</comment>
<keyword evidence="2" id="KW-1003">Cell membrane</keyword>
<dbReference type="InterPro" id="IPR011701">
    <property type="entry name" value="MFS"/>
</dbReference>
<dbReference type="PANTHER" id="PTHR23513:SF11">
    <property type="entry name" value="STAPHYLOFERRIN A TRANSPORTER"/>
    <property type="match status" value="1"/>
</dbReference>
<gene>
    <name evidence="7" type="ORF">F4554_000961</name>
</gene>
<name>A0A852Z7G7_9ACTN</name>
<dbReference type="GO" id="GO:0022857">
    <property type="term" value="F:transmembrane transporter activity"/>
    <property type="evidence" value="ECO:0007669"/>
    <property type="project" value="InterPro"/>
</dbReference>
<dbReference type="Pfam" id="PF07690">
    <property type="entry name" value="MFS_1"/>
    <property type="match status" value="1"/>
</dbReference>
<feature type="transmembrane region" description="Helical" evidence="6">
    <location>
        <begin position="212"/>
        <end position="235"/>
    </location>
</feature>
<keyword evidence="8" id="KW-1185">Reference proteome</keyword>
<dbReference type="PANTHER" id="PTHR23513">
    <property type="entry name" value="INTEGRAL MEMBRANE EFFLUX PROTEIN-RELATED"/>
    <property type="match status" value="1"/>
</dbReference>
<evidence type="ECO:0000256" key="2">
    <source>
        <dbReference type="ARBA" id="ARBA00022475"/>
    </source>
</evidence>
<keyword evidence="5 6" id="KW-0472">Membrane</keyword>
<feature type="transmembrane region" description="Helical" evidence="6">
    <location>
        <begin position="13"/>
        <end position="34"/>
    </location>
</feature>
<accession>A0A852Z7G7</accession>
<feature type="transmembrane region" description="Helical" evidence="6">
    <location>
        <begin position="162"/>
        <end position="191"/>
    </location>
</feature>
<dbReference type="CDD" id="cd06173">
    <property type="entry name" value="MFS_MefA_like"/>
    <property type="match status" value="1"/>
</dbReference>